<accession>A0A2G2YV97</accession>
<reference evidence="2 3" key="2">
    <citation type="journal article" date="2017" name="Genome Biol.">
        <title>New reference genome sequences of hot pepper reveal the massive evolution of plant disease-resistance genes by retroduplication.</title>
        <authorList>
            <person name="Kim S."/>
            <person name="Park J."/>
            <person name="Yeom S.I."/>
            <person name="Kim Y.M."/>
            <person name="Seo E."/>
            <person name="Kim K.T."/>
            <person name="Kim M.S."/>
            <person name="Lee J.M."/>
            <person name="Cheong K."/>
            <person name="Shin H.S."/>
            <person name="Kim S.B."/>
            <person name="Han K."/>
            <person name="Lee J."/>
            <person name="Park M."/>
            <person name="Lee H.A."/>
            <person name="Lee H.Y."/>
            <person name="Lee Y."/>
            <person name="Oh S."/>
            <person name="Lee J.H."/>
            <person name="Choi E."/>
            <person name="Choi E."/>
            <person name="Lee S.E."/>
            <person name="Jeon J."/>
            <person name="Kim H."/>
            <person name="Choi G."/>
            <person name="Song H."/>
            <person name="Lee J."/>
            <person name="Lee S.C."/>
            <person name="Kwon J.K."/>
            <person name="Lee H.Y."/>
            <person name="Koo N."/>
            <person name="Hong Y."/>
            <person name="Kim R.W."/>
            <person name="Kang W.H."/>
            <person name="Huh J.H."/>
            <person name="Kang B.C."/>
            <person name="Yang T.J."/>
            <person name="Lee Y.H."/>
            <person name="Bennetzen J.L."/>
            <person name="Choi D."/>
        </authorList>
    </citation>
    <scope>NUCLEOTIDE SEQUENCE [LARGE SCALE GENOMIC DNA]</scope>
    <source>
        <strain evidence="3">cv. CM334</strain>
    </source>
</reference>
<gene>
    <name evidence="2" type="ORF">T459_24346</name>
</gene>
<evidence type="ECO:0000256" key="1">
    <source>
        <dbReference type="SAM" id="MobiDB-lite"/>
    </source>
</evidence>
<organism evidence="2 3">
    <name type="scientific">Capsicum annuum</name>
    <name type="common">Capsicum pepper</name>
    <dbReference type="NCBI Taxonomy" id="4072"/>
    <lineage>
        <taxon>Eukaryota</taxon>
        <taxon>Viridiplantae</taxon>
        <taxon>Streptophyta</taxon>
        <taxon>Embryophyta</taxon>
        <taxon>Tracheophyta</taxon>
        <taxon>Spermatophyta</taxon>
        <taxon>Magnoliopsida</taxon>
        <taxon>eudicotyledons</taxon>
        <taxon>Gunneridae</taxon>
        <taxon>Pentapetalae</taxon>
        <taxon>asterids</taxon>
        <taxon>lamiids</taxon>
        <taxon>Solanales</taxon>
        <taxon>Solanaceae</taxon>
        <taxon>Solanoideae</taxon>
        <taxon>Capsiceae</taxon>
        <taxon>Capsicum</taxon>
    </lineage>
</organism>
<sequence length="92" mass="10399">MKNTSKNCKNSPKSSQQDGRKDRRSASGMNGSPKKGGYGGKFTWAGDGSYWAKKEDENVVLVDVDANDPNFEEPEEKNLKKRTRMLILEFRI</sequence>
<dbReference type="STRING" id="4072.A0A2G2YV97"/>
<dbReference type="Proteomes" id="UP000222542">
    <property type="component" value="Unassembled WGS sequence"/>
</dbReference>
<reference evidence="2 3" key="1">
    <citation type="journal article" date="2014" name="Nat. Genet.">
        <title>Genome sequence of the hot pepper provides insights into the evolution of pungency in Capsicum species.</title>
        <authorList>
            <person name="Kim S."/>
            <person name="Park M."/>
            <person name="Yeom S.I."/>
            <person name="Kim Y.M."/>
            <person name="Lee J.M."/>
            <person name="Lee H.A."/>
            <person name="Seo E."/>
            <person name="Choi J."/>
            <person name="Cheong K."/>
            <person name="Kim K.T."/>
            <person name="Jung K."/>
            <person name="Lee G.W."/>
            <person name="Oh S.K."/>
            <person name="Bae C."/>
            <person name="Kim S.B."/>
            <person name="Lee H.Y."/>
            <person name="Kim S.Y."/>
            <person name="Kim M.S."/>
            <person name="Kang B.C."/>
            <person name="Jo Y.D."/>
            <person name="Yang H.B."/>
            <person name="Jeong H.J."/>
            <person name="Kang W.H."/>
            <person name="Kwon J.K."/>
            <person name="Shin C."/>
            <person name="Lim J.Y."/>
            <person name="Park J.H."/>
            <person name="Huh J.H."/>
            <person name="Kim J.S."/>
            <person name="Kim B.D."/>
            <person name="Cohen O."/>
            <person name="Paran I."/>
            <person name="Suh M.C."/>
            <person name="Lee S.B."/>
            <person name="Kim Y.K."/>
            <person name="Shin Y."/>
            <person name="Noh S.J."/>
            <person name="Park J."/>
            <person name="Seo Y.S."/>
            <person name="Kwon S.Y."/>
            <person name="Kim H.A."/>
            <person name="Park J.M."/>
            <person name="Kim H.J."/>
            <person name="Choi S.B."/>
            <person name="Bosland P.W."/>
            <person name="Reeves G."/>
            <person name="Jo S.H."/>
            <person name="Lee B.W."/>
            <person name="Cho H.T."/>
            <person name="Choi H.S."/>
            <person name="Lee M.S."/>
            <person name="Yu Y."/>
            <person name="Do Choi Y."/>
            <person name="Park B.S."/>
            <person name="van Deynze A."/>
            <person name="Ashrafi H."/>
            <person name="Hill T."/>
            <person name="Kim W.T."/>
            <person name="Pai H.S."/>
            <person name="Ahn H.K."/>
            <person name="Yeam I."/>
            <person name="Giovannoni J.J."/>
            <person name="Rose J.K."/>
            <person name="Sorensen I."/>
            <person name="Lee S.J."/>
            <person name="Kim R.W."/>
            <person name="Choi I.Y."/>
            <person name="Choi B.S."/>
            <person name="Lim J.S."/>
            <person name="Lee Y.H."/>
            <person name="Choi D."/>
        </authorList>
    </citation>
    <scope>NUCLEOTIDE SEQUENCE [LARGE SCALE GENOMIC DNA]</scope>
    <source>
        <strain evidence="3">cv. CM334</strain>
    </source>
</reference>
<evidence type="ECO:0008006" key="4">
    <source>
        <dbReference type="Google" id="ProtNLM"/>
    </source>
</evidence>
<dbReference type="Gramene" id="PHT73561">
    <property type="protein sequence ID" value="PHT73561"/>
    <property type="gene ID" value="T459_24346"/>
</dbReference>
<dbReference type="OMA" id="MLILEFR"/>
<protein>
    <recommendedName>
        <fullName evidence="4">Programmed cell death protein 4-like</fullName>
    </recommendedName>
</protein>
<dbReference type="EMBL" id="AYRZ02000009">
    <property type="protein sequence ID" value="PHT73561.1"/>
    <property type="molecule type" value="Genomic_DNA"/>
</dbReference>
<name>A0A2G2YV97_CAPAN</name>
<evidence type="ECO:0000313" key="2">
    <source>
        <dbReference type="EMBL" id="PHT73561.1"/>
    </source>
</evidence>
<evidence type="ECO:0000313" key="3">
    <source>
        <dbReference type="Proteomes" id="UP000222542"/>
    </source>
</evidence>
<dbReference type="AlphaFoldDB" id="A0A2G2YV97"/>
<comment type="caution">
    <text evidence="2">The sequence shown here is derived from an EMBL/GenBank/DDBJ whole genome shotgun (WGS) entry which is preliminary data.</text>
</comment>
<feature type="compositionally biased region" description="Polar residues" evidence="1">
    <location>
        <begin position="1"/>
        <end position="17"/>
    </location>
</feature>
<keyword evidence="3" id="KW-1185">Reference proteome</keyword>
<proteinExistence type="predicted"/>
<feature type="region of interest" description="Disordered" evidence="1">
    <location>
        <begin position="1"/>
        <end position="40"/>
    </location>
</feature>